<evidence type="ECO:0000313" key="1">
    <source>
        <dbReference type="EMBL" id="KAL0938670.1"/>
    </source>
</evidence>
<name>A0ACC3Z3W0_COLTU</name>
<proteinExistence type="predicted"/>
<dbReference type="Proteomes" id="UP000805649">
    <property type="component" value="Unassembled WGS sequence"/>
</dbReference>
<reference evidence="1 2" key="1">
    <citation type="journal article" date="2020" name="Phytopathology">
        <title>Genome Sequence Resources of Colletotrichum truncatum, C. plurivorum, C. musicola, and C. sojae: Four Species Pathogenic to Soybean (Glycine max).</title>
        <authorList>
            <person name="Rogerio F."/>
            <person name="Boufleur T.R."/>
            <person name="Ciampi-Guillardi M."/>
            <person name="Sukno S.A."/>
            <person name="Thon M.R."/>
            <person name="Massola Junior N.S."/>
            <person name="Baroncelli R."/>
        </authorList>
    </citation>
    <scope>NUCLEOTIDE SEQUENCE [LARGE SCALE GENOMIC DNA]</scope>
    <source>
        <strain evidence="1 2">CMES1059</strain>
    </source>
</reference>
<gene>
    <name evidence="1" type="ORF">CTRU02_205280</name>
</gene>
<dbReference type="EMBL" id="VUJX02000003">
    <property type="protein sequence ID" value="KAL0938670.1"/>
    <property type="molecule type" value="Genomic_DNA"/>
</dbReference>
<comment type="caution">
    <text evidence="1">The sequence shown here is derived from an EMBL/GenBank/DDBJ whole genome shotgun (WGS) entry which is preliminary data.</text>
</comment>
<protein>
    <submittedName>
        <fullName evidence="1">Uncharacterized protein</fullName>
    </submittedName>
</protein>
<organism evidence="1 2">
    <name type="scientific">Colletotrichum truncatum</name>
    <name type="common">Anthracnose fungus</name>
    <name type="synonym">Colletotrichum capsici</name>
    <dbReference type="NCBI Taxonomy" id="5467"/>
    <lineage>
        <taxon>Eukaryota</taxon>
        <taxon>Fungi</taxon>
        <taxon>Dikarya</taxon>
        <taxon>Ascomycota</taxon>
        <taxon>Pezizomycotina</taxon>
        <taxon>Sordariomycetes</taxon>
        <taxon>Hypocreomycetidae</taxon>
        <taxon>Glomerellales</taxon>
        <taxon>Glomerellaceae</taxon>
        <taxon>Colletotrichum</taxon>
        <taxon>Colletotrichum truncatum species complex</taxon>
    </lineage>
</organism>
<keyword evidence="2" id="KW-1185">Reference proteome</keyword>
<evidence type="ECO:0000313" key="2">
    <source>
        <dbReference type="Proteomes" id="UP000805649"/>
    </source>
</evidence>
<accession>A0ACC3Z3W0</accession>
<sequence length="112" mass="12690">MRPSYDKDWFTGASELRSRGRNLAPCRKLNGHDGLWKARLALVFFFFRSLRWRSISNFFGGFGTNRLVLSVHVVLCNATEQGISRGYGATYCSSEIVRVISGWTEAKLDDPP</sequence>